<dbReference type="EMBL" id="VDLU01000002">
    <property type="protein sequence ID" value="TNJ28823.1"/>
    <property type="molecule type" value="Genomic_DNA"/>
</dbReference>
<sequence length="584" mass="64450">MSHISVALDNTGLSTRQDEIVALLIDAGVEFTAVVKHPGTDTAYVIMESEASAITALKHISELTNCRGLSFSCRIDRDYVPPAGLLGEENKGLNGDEQTLLLDEPPLKGGQVRNEEVLKVVAPYYVNLEAERSEDLKKSRMLQNVLKGVLVKLYKTEGGAVTPEWTKQPSLITHLRKRAIIYTSELRHRYRTKVEFSIGVIERDGRPAVQIGPCTRTGSTFRIFGSNCLDGALIFPNACVTISRIFEEQLTEALQAGQILRDDIALLDTVSIRCVGTCTNARFDVSDVLIGIFLRVAANIEPDIALSRLWPVICGIDTFLKRSGVLRAAIVSYAKVIAVVPGRPHRETYYPIALIMNSVLPSRFFVVQRMLNIAFRIGPDTFFQSNLSIAIAMVEYITEVVMLVVGDMDEFTRVTLLDVCCGCGFLGQCIARLLSDRLYDSQKAILVRGLDISADAIANAELNAIENFREDARVSLEYTCISVEQAQTFFSVPAAIGIVDPPRAGLPDGVIRVLRESDLQYLVYVSCNPKALAQNLFQLCYTDKTTLPFHIVSARGFNMFPGCEHVEAVIFLKRCASKEGIVVN</sequence>
<gene>
    <name evidence="6" type="ORF">GMRT_15586</name>
</gene>
<feature type="binding site" evidence="4">
    <location>
        <position position="500"/>
    </location>
    <ligand>
        <name>S-adenosyl-L-methionine</name>
        <dbReference type="ChEBI" id="CHEBI:59789"/>
    </ligand>
</feature>
<dbReference type="SUPFAM" id="SSF53335">
    <property type="entry name" value="S-adenosyl-L-methionine-dependent methyltransferases"/>
    <property type="match status" value="1"/>
</dbReference>
<keyword evidence="7" id="KW-1185">Reference proteome</keyword>
<evidence type="ECO:0000256" key="1">
    <source>
        <dbReference type="ARBA" id="ARBA00022603"/>
    </source>
</evidence>
<dbReference type="InterPro" id="IPR030390">
    <property type="entry name" value="MeTrfase_TrmA_AS"/>
</dbReference>
<accession>A0A4Z1T4A7</accession>
<organism evidence="6 7">
    <name type="scientific">Giardia muris</name>
    <dbReference type="NCBI Taxonomy" id="5742"/>
    <lineage>
        <taxon>Eukaryota</taxon>
        <taxon>Metamonada</taxon>
        <taxon>Diplomonadida</taxon>
        <taxon>Hexamitidae</taxon>
        <taxon>Giardiinae</taxon>
        <taxon>Giardia</taxon>
    </lineage>
</organism>
<dbReference type="InterPro" id="IPR045850">
    <property type="entry name" value="TRM2_met"/>
</dbReference>
<dbReference type="InterPro" id="IPR029063">
    <property type="entry name" value="SAM-dependent_MTases_sf"/>
</dbReference>
<dbReference type="Proteomes" id="UP000315496">
    <property type="component" value="Chromosome 2"/>
</dbReference>
<dbReference type="GO" id="GO:0006396">
    <property type="term" value="P:RNA processing"/>
    <property type="evidence" value="ECO:0007669"/>
    <property type="project" value="InterPro"/>
</dbReference>
<protein>
    <submittedName>
        <fullName evidence="6">Putative RNA (Uracil-5-)-methyltransferase</fullName>
    </submittedName>
</protein>
<evidence type="ECO:0000256" key="5">
    <source>
        <dbReference type="PROSITE-ProRule" id="PRU10015"/>
    </source>
</evidence>
<comment type="similarity">
    <text evidence="4">Belongs to the class I-like SAM-binding methyltransferase superfamily. RNA M5U methyltransferase family.</text>
</comment>
<feature type="active site" evidence="5">
    <location>
        <position position="527"/>
    </location>
</feature>
<name>A0A4Z1T4A7_GIAMU</name>
<feature type="active site" description="Nucleophile" evidence="4">
    <location>
        <position position="527"/>
    </location>
</feature>
<dbReference type="Gene3D" id="3.40.50.150">
    <property type="entry name" value="Vaccinia Virus protein VP39"/>
    <property type="match status" value="1"/>
</dbReference>
<evidence type="ECO:0000256" key="4">
    <source>
        <dbReference type="PROSITE-ProRule" id="PRU01024"/>
    </source>
</evidence>
<dbReference type="GO" id="GO:0032259">
    <property type="term" value="P:methylation"/>
    <property type="evidence" value="ECO:0007669"/>
    <property type="project" value="UniProtKB-KW"/>
</dbReference>
<evidence type="ECO:0000313" key="6">
    <source>
        <dbReference type="EMBL" id="TNJ28823.1"/>
    </source>
</evidence>
<dbReference type="PANTHER" id="PTHR45904:SF2">
    <property type="entry name" value="TRNA (URACIL-5-)-METHYLTRANSFERASE HOMOLOG A"/>
    <property type="match status" value="1"/>
</dbReference>
<evidence type="ECO:0000256" key="3">
    <source>
        <dbReference type="ARBA" id="ARBA00022691"/>
    </source>
</evidence>
<comment type="caution">
    <text evidence="4">Lacks conserved residue(s) required for the propagation of feature annotation.</text>
</comment>
<dbReference type="InterPro" id="IPR010280">
    <property type="entry name" value="U5_MeTrfase_fam"/>
</dbReference>
<reference evidence="6 7" key="1">
    <citation type="submission" date="2019-05" db="EMBL/GenBank/DDBJ databases">
        <title>The compact genome of Giardia muris reveals important steps in the evolution of intestinal protozoan parasites.</title>
        <authorList>
            <person name="Xu F."/>
            <person name="Jimenez-Gonzalez A."/>
            <person name="Einarsson E."/>
            <person name="Astvaldsson A."/>
            <person name="Peirasmaki D."/>
            <person name="Eckmann L."/>
            <person name="Andersson J.O."/>
            <person name="Svard S.G."/>
            <person name="Jerlstrom-Hultqvist J."/>
        </authorList>
    </citation>
    <scope>NUCLEOTIDE SEQUENCE [LARGE SCALE GENOMIC DNA]</scope>
    <source>
        <strain evidence="6 7">Roberts-Thomson</strain>
    </source>
</reference>
<dbReference type="PROSITE" id="PS01230">
    <property type="entry name" value="TRMA_1"/>
    <property type="match status" value="1"/>
</dbReference>
<keyword evidence="3 4" id="KW-0949">S-adenosyl-L-methionine</keyword>
<dbReference type="AlphaFoldDB" id="A0A4Z1T4A7"/>
<dbReference type="GO" id="GO:0008173">
    <property type="term" value="F:RNA methyltransferase activity"/>
    <property type="evidence" value="ECO:0007669"/>
    <property type="project" value="InterPro"/>
</dbReference>
<dbReference type="CDD" id="cd02440">
    <property type="entry name" value="AdoMet_MTases"/>
    <property type="match status" value="1"/>
</dbReference>
<dbReference type="PROSITE" id="PS51687">
    <property type="entry name" value="SAM_MT_RNA_M5U"/>
    <property type="match status" value="1"/>
</dbReference>
<evidence type="ECO:0000256" key="2">
    <source>
        <dbReference type="ARBA" id="ARBA00022679"/>
    </source>
</evidence>
<keyword evidence="2 4" id="KW-0808">Transferase</keyword>
<feature type="binding site" evidence="4">
    <location>
        <position position="384"/>
    </location>
    <ligand>
        <name>S-adenosyl-L-methionine</name>
        <dbReference type="ChEBI" id="CHEBI:59789"/>
    </ligand>
</feature>
<feature type="binding site" evidence="4">
    <location>
        <position position="451"/>
    </location>
    <ligand>
        <name>S-adenosyl-L-methionine</name>
        <dbReference type="ChEBI" id="CHEBI:59789"/>
    </ligand>
</feature>
<dbReference type="OrthoDB" id="10250660at2759"/>
<proteinExistence type="inferred from homology"/>
<dbReference type="VEuPathDB" id="GiardiaDB:GMRT_15586"/>
<evidence type="ECO:0000313" key="7">
    <source>
        <dbReference type="Proteomes" id="UP000315496"/>
    </source>
</evidence>
<dbReference type="PANTHER" id="PTHR45904">
    <property type="entry name" value="TRNA (URACIL-5-)-METHYLTRANSFERASE"/>
    <property type="match status" value="1"/>
</dbReference>
<keyword evidence="1 4" id="KW-0489">Methyltransferase</keyword>
<comment type="caution">
    <text evidence="6">The sequence shown here is derived from an EMBL/GenBank/DDBJ whole genome shotgun (WGS) entry which is preliminary data.</text>
</comment>
<dbReference type="GO" id="GO:0003723">
    <property type="term" value="F:RNA binding"/>
    <property type="evidence" value="ECO:0007669"/>
    <property type="project" value="TreeGrafter"/>
</dbReference>
<dbReference type="Pfam" id="PF05958">
    <property type="entry name" value="tRNA_U5-meth_tr"/>
    <property type="match status" value="1"/>
</dbReference>